<evidence type="ECO:0000313" key="6">
    <source>
        <dbReference type="Proteomes" id="UP000287247"/>
    </source>
</evidence>
<dbReference type="CDD" id="cd11593">
    <property type="entry name" value="Agmatinase-like_2"/>
    <property type="match status" value="1"/>
</dbReference>
<dbReference type="Proteomes" id="UP000287247">
    <property type="component" value="Unassembled WGS sequence"/>
</dbReference>
<dbReference type="GO" id="GO:0046872">
    <property type="term" value="F:metal ion binding"/>
    <property type="evidence" value="ECO:0007669"/>
    <property type="project" value="UniProtKB-KW"/>
</dbReference>
<dbReference type="AlphaFoldDB" id="A0A401IKX7"/>
<evidence type="ECO:0000256" key="2">
    <source>
        <dbReference type="ARBA" id="ARBA00022801"/>
    </source>
</evidence>
<dbReference type="EMBL" id="BDQK01000014">
    <property type="protein sequence ID" value="GBF81904.1"/>
    <property type="molecule type" value="Genomic_DNA"/>
</dbReference>
<dbReference type="PIRSF" id="PIRSF036979">
    <property type="entry name" value="Arginase"/>
    <property type="match status" value="1"/>
</dbReference>
<dbReference type="Pfam" id="PF00491">
    <property type="entry name" value="Arginase"/>
    <property type="match status" value="1"/>
</dbReference>
<dbReference type="RefSeq" id="WP_124971344.1">
    <property type="nucleotide sequence ID" value="NZ_BDQK01000014.1"/>
</dbReference>
<feature type="binding site" evidence="3">
    <location>
        <position position="181"/>
    </location>
    <ligand>
        <name>Mn(2+)</name>
        <dbReference type="ChEBI" id="CHEBI:29035"/>
        <label>1</label>
    </ligand>
</feature>
<sequence>MIQKNLEDIDPNYLSRPNGNFFGLPYTIEEANIVFLPVPWDVTTSYQAGAADGPKAILDASLQVEWYDHHCPDAWKIGHGTIPIDANIREKNKQIRSVAKSIIEYQYYEGNYQDEAIQNELKIVNDACIDLNNWVYTQSKQLLHQNKLIGVIGGDHSVPLGLMKALEEIHNNYGILQIDAHADLRQAYEGFTYSHASIMSNALELDGITNLVQIGIRDICEEELTQATNDPRISIFHDWQLKTNTYQGISWDKQCQEIIAKLPEKVYISFDIDGLDPRFCPHTGTPVPGGLDFSQAVYLIQCLVAANKTIIGFDLSEVAPGLTDQWDGNVGARLLYKLSNFMYVSQKQI</sequence>
<protein>
    <submittedName>
        <fullName evidence="5">Agmatinase</fullName>
    </submittedName>
</protein>
<dbReference type="InterPro" id="IPR023696">
    <property type="entry name" value="Ureohydrolase_dom_sf"/>
</dbReference>
<keyword evidence="3" id="KW-0464">Manganese</keyword>
<dbReference type="GO" id="GO:0033389">
    <property type="term" value="P:putrescine biosynthetic process from arginine, via agmatine"/>
    <property type="evidence" value="ECO:0007669"/>
    <property type="project" value="TreeGrafter"/>
</dbReference>
<keyword evidence="1 3" id="KW-0479">Metal-binding</keyword>
<dbReference type="SUPFAM" id="SSF52768">
    <property type="entry name" value="Arginase/deacetylase"/>
    <property type="match status" value="1"/>
</dbReference>
<comment type="similarity">
    <text evidence="4">Belongs to the arginase family.</text>
</comment>
<reference evidence="6" key="1">
    <citation type="submission" date="2017-05" db="EMBL/GenBank/DDBJ databases">
        <title>Physiological properties and genetic analysis related to exopolysaccharide production of fresh-water unicellular cyanobacterium Aphanothece sacrum, Suizenji Nori, that has been cultured as a food source in Japan.</title>
        <authorList>
            <person name="Kanesaki Y."/>
            <person name="Yoshikawa S."/>
            <person name="Ohki K."/>
        </authorList>
    </citation>
    <scope>NUCLEOTIDE SEQUENCE [LARGE SCALE GENOMIC DNA]</scope>
    <source>
        <strain evidence="6">FPU1</strain>
    </source>
</reference>
<gene>
    <name evidence="5" type="ORF">AsFPU1_3326</name>
</gene>
<dbReference type="Gene3D" id="3.40.800.10">
    <property type="entry name" value="Ureohydrolase domain"/>
    <property type="match status" value="1"/>
</dbReference>
<accession>A0A401IKX7</accession>
<keyword evidence="6" id="KW-1185">Reference proteome</keyword>
<feature type="binding site" evidence="3">
    <location>
        <position position="156"/>
    </location>
    <ligand>
        <name>Mn(2+)</name>
        <dbReference type="ChEBI" id="CHEBI:29035"/>
        <label>1</label>
    </ligand>
</feature>
<name>A0A401IKX7_APHSA</name>
<comment type="caution">
    <text evidence="5">The sequence shown here is derived from an EMBL/GenBank/DDBJ whole genome shotgun (WGS) entry which is preliminary data.</text>
</comment>
<keyword evidence="2" id="KW-0378">Hydrolase</keyword>
<dbReference type="PANTHER" id="PTHR11358">
    <property type="entry name" value="ARGINASE/AGMATINASE"/>
    <property type="match status" value="1"/>
</dbReference>
<dbReference type="PRINTS" id="PR00116">
    <property type="entry name" value="ARGINASE"/>
</dbReference>
<evidence type="ECO:0000256" key="1">
    <source>
        <dbReference type="ARBA" id="ARBA00022723"/>
    </source>
</evidence>
<evidence type="ECO:0000256" key="3">
    <source>
        <dbReference type="PIRSR" id="PIRSR036979-1"/>
    </source>
</evidence>
<feature type="binding site" evidence="3">
    <location>
        <position position="273"/>
    </location>
    <ligand>
        <name>Mn(2+)</name>
        <dbReference type="ChEBI" id="CHEBI:29035"/>
        <label>1</label>
    </ligand>
</feature>
<feature type="binding site" evidence="3">
    <location>
        <position position="271"/>
    </location>
    <ligand>
        <name>Mn(2+)</name>
        <dbReference type="ChEBI" id="CHEBI:29035"/>
        <label>1</label>
    </ligand>
</feature>
<feature type="binding site" evidence="3">
    <location>
        <position position="183"/>
    </location>
    <ligand>
        <name>Mn(2+)</name>
        <dbReference type="ChEBI" id="CHEBI:29035"/>
        <label>1</label>
    </ligand>
</feature>
<dbReference type="GO" id="GO:0008783">
    <property type="term" value="F:agmatinase activity"/>
    <property type="evidence" value="ECO:0007669"/>
    <property type="project" value="TreeGrafter"/>
</dbReference>
<dbReference type="PROSITE" id="PS51409">
    <property type="entry name" value="ARGINASE_2"/>
    <property type="match status" value="1"/>
</dbReference>
<dbReference type="OrthoDB" id="9788689at2"/>
<feature type="binding site" evidence="3">
    <location>
        <position position="179"/>
    </location>
    <ligand>
        <name>Mn(2+)</name>
        <dbReference type="ChEBI" id="CHEBI:29035"/>
        <label>1</label>
    </ligand>
</feature>
<evidence type="ECO:0000256" key="4">
    <source>
        <dbReference type="PROSITE-ProRule" id="PRU00742"/>
    </source>
</evidence>
<evidence type="ECO:0000313" key="5">
    <source>
        <dbReference type="EMBL" id="GBF81904.1"/>
    </source>
</evidence>
<dbReference type="InterPro" id="IPR006035">
    <property type="entry name" value="Ureohydrolase"/>
</dbReference>
<dbReference type="PANTHER" id="PTHR11358:SF26">
    <property type="entry name" value="GUANIDINO ACID HYDROLASE, MITOCHONDRIAL"/>
    <property type="match status" value="1"/>
</dbReference>
<comment type="cofactor">
    <cofactor evidence="3">
        <name>Mn(2+)</name>
        <dbReference type="ChEBI" id="CHEBI:29035"/>
    </cofactor>
    <text evidence="3">Binds 2 manganese ions per subunit.</text>
</comment>
<organism evidence="5 6">
    <name type="scientific">Aphanothece sacrum FPU1</name>
    <dbReference type="NCBI Taxonomy" id="1920663"/>
    <lineage>
        <taxon>Bacteria</taxon>
        <taxon>Bacillati</taxon>
        <taxon>Cyanobacteriota</taxon>
        <taxon>Cyanophyceae</taxon>
        <taxon>Oscillatoriophycideae</taxon>
        <taxon>Chroococcales</taxon>
        <taxon>Aphanothecaceae</taxon>
        <taxon>Aphanothece</taxon>
    </lineage>
</organism>
<proteinExistence type="inferred from homology"/>